<dbReference type="SUPFAM" id="SSF54427">
    <property type="entry name" value="NTF2-like"/>
    <property type="match status" value="1"/>
</dbReference>
<evidence type="ECO:0008006" key="4">
    <source>
        <dbReference type="Google" id="ProtNLM"/>
    </source>
</evidence>
<dbReference type="InterPro" id="IPR032710">
    <property type="entry name" value="NTF2-like_dom_sf"/>
</dbReference>
<dbReference type="OrthoDB" id="7201546at2"/>
<comment type="caution">
    <text evidence="2">The sequence shown here is derived from an EMBL/GenBank/DDBJ whole genome shotgun (WGS) entry which is preliminary data.</text>
</comment>
<feature type="signal peptide" evidence="1">
    <location>
        <begin position="1"/>
        <end position="23"/>
    </location>
</feature>
<dbReference type="RefSeq" id="WP_160754387.1">
    <property type="nucleotide sequence ID" value="NZ_WTYA01000016.1"/>
</dbReference>
<keyword evidence="3" id="KW-1185">Reference proteome</keyword>
<protein>
    <recommendedName>
        <fullName evidence="4">DUF4440 domain-containing protein</fullName>
    </recommendedName>
</protein>
<organism evidence="2 3">
    <name type="scientific">Qipengyuania algicida</name>
    <dbReference type="NCBI Taxonomy" id="1836209"/>
    <lineage>
        <taxon>Bacteria</taxon>
        <taxon>Pseudomonadati</taxon>
        <taxon>Pseudomonadota</taxon>
        <taxon>Alphaproteobacteria</taxon>
        <taxon>Sphingomonadales</taxon>
        <taxon>Erythrobacteraceae</taxon>
        <taxon>Qipengyuania</taxon>
    </lineage>
</organism>
<dbReference type="Gene3D" id="3.10.450.50">
    <property type="match status" value="1"/>
</dbReference>
<evidence type="ECO:0000313" key="2">
    <source>
        <dbReference type="EMBL" id="MXP30086.1"/>
    </source>
</evidence>
<sequence>MRRLLALLAGLTLGASALGAAHARESRQERRDRIMSGANIAGVVAAEIAFAREAQEQGQWKAFRDFATKDAVMFVPQPVNARDWLKDRKEPAQAVDWDAHQVWSSCDGSLAVTRGGWSGPNGTHGVFTTVWRRQKKGEYLWELDQGEATAEPLKAPEFLEGNIADCPVGHDPRQRGTQPAVAKASNDGTLRYDWTISPDGKTRHFEVWMASGGTMKSVLNADFKVEG</sequence>
<keyword evidence="1" id="KW-0732">Signal</keyword>
<reference evidence="2 3" key="1">
    <citation type="submission" date="2019-12" db="EMBL/GenBank/DDBJ databases">
        <title>Genomic-based taxomic classification of the family Erythrobacteraceae.</title>
        <authorList>
            <person name="Xu L."/>
        </authorList>
    </citation>
    <scope>NUCLEOTIDE SEQUENCE [LARGE SCALE GENOMIC DNA]</scope>
    <source>
        <strain evidence="2 3">KEMB 9005-328</strain>
    </source>
</reference>
<dbReference type="Proteomes" id="UP000439780">
    <property type="component" value="Unassembled WGS sequence"/>
</dbReference>
<name>A0A845ANL1_9SPHN</name>
<evidence type="ECO:0000256" key="1">
    <source>
        <dbReference type="SAM" id="SignalP"/>
    </source>
</evidence>
<dbReference type="AlphaFoldDB" id="A0A845ANL1"/>
<accession>A0A845ANL1</accession>
<evidence type="ECO:0000313" key="3">
    <source>
        <dbReference type="Proteomes" id="UP000439780"/>
    </source>
</evidence>
<proteinExistence type="predicted"/>
<gene>
    <name evidence="2" type="ORF">GRI58_14855</name>
</gene>
<feature type="chain" id="PRO_5032599222" description="DUF4440 domain-containing protein" evidence="1">
    <location>
        <begin position="24"/>
        <end position="227"/>
    </location>
</feature>
<dbReference type="EMBL" id="WTYA01000016">
    <property type="protein sequence ID" value="MXP30086.1"/>
    <property type="molecule type" value="Genomic_DNA"/>
</dbReference>